<dbReference type="InterPro" id="IPR003594">
    <property type="entry name" value="HATPase_dom"/>
</dbReference>
<dbReference type="PROSITE" id="PS50112">
    <property type="entry name" value="PAS"/>
    <property type="match status" value="1"/>
</dbReference>
<dbReference type="InterPro" id="IPR005467">
    <property type="entry name" value="His_kinase_dom"/>
</dbReference>
<dbReference type="InterPro" id="IPR013655">
    <property type="entry name" value="PAS_fold_3"/>
</dbReference>
<dbReference type="Gene3D" id="1.10.287.130">
    <property type="match status" value="1"/>
</dbReference>
<dbReference type="SUPFAM" id="SSF55785">
    <property type="entry name" value="PYP-like sensor domain (PAS domain)"/>
    <property type="match status" value="3"/>
</dbReference>
<gene>
    <name evidence="11" type="ORF">J8C05_00150</name>
</gene>
<dbReference type="InterPro" id="IPR036890">
    <property type="entry name" value="HATPase_C_sf"/>
</dbReference>
<dbReference type="PANTHER" id="PTHR43304">
    <property type="entry name" value="PHYTOCHROME-LIKE PROTEIN CPH1"/>
    <property type="match status" value="1"/>
</dbReference>
<dbReference type="InterPro" id="IPR003661">
    <property type="entry name" value="HisK_dim/P_dom"/>
</dbReference>
<dbReference type="SMART" id="SM00388">
    <property type="entry name" value="HisKA"/>
    <property type="match status" value="1"/>
</dbReference>
<dbReference type="InterPro" id="IPR052162">
    <property type="entry name" value="Sensor_kinase/Photoreceptor"/>
</dbReference>
<keyword evidence="12" id="KW-1185">Reference proteome</keyword>
<protein>
    <recommendedName>
        <fullName evidence="2">histidine kinase</fullName>
        <ecNumber evidence="2">2.7.13.3</ecNumber>
    </recommendedName>
</protein>
<feature type="domain" description="PAS" evidence="9">
    <location>
        <begin position="157"/>
        <end position="205"/>
    </location>
</feature>
<organism evidence="11 12">
    <name type="scientific">Chloracidobacterium sp. N</name>
    <dbReference type="NCBI Taxonomy" id="2821540"/>
    <lineage>
        <taxon>Bacteria</taxon>
        <taxon>Pseudomonadati</taxon>
        <taxon>Acidobacteriota</taxon>
        <taxon>Terriglobia</taxon>
        <taxon>Terriglobales</taxon>
        <taxon>Acidobacteriaceae</taxon>
        <taxon>Chloracidobacterium</taxon>
        <taxon>Chloracidobacterium aggregatum</taxon>
    </lineage>
</organism>
<dbReference type="Pfam" id="PF08448">
    <property type="entry name" value="PAS_4"/>
    <property type="match status" value="1"/>
</dbReference>
<dbReference type="SMART" id="SM00387">
    <property type="entry name" value="HATPase_c"/>
    <property type="match status" value="1"/>
</dbReference>
<dbReference type="InterPro" id="IPR036097">
    <property type="entry name" value="HisK_dim/P_sf"/>
</dbReference>
<evidence type="ECO:0000256" key="2">
    <source>
        <dbReference type="ARBA" id="ARBA00012438"/>
    </source>
</evidence>
<dbReference type="Proteomes" id="UP000677668">
    <property type="component" value="Chromosome 1"/>
</dbReference>
<accession>A0ABX8B482</accession>
<dbReference type="InterPro" id="IPR013767">
    <property type="entry name" value="PAS_fold"/>
</dbReference>
<dbReference type="SMART" id="SM00086">
    <property type="entry name" value="PAC"/>
    <property type="match status" value="3"/>
</dbReference>
<name>A0ABX8B482_9BACT</name>
<comment type="catalytic activity">
    <reaction evidence="1">
        <text>ATP + protein L-histidine = ADP + protein N-phospho-L-histidine.</text>
        <dbReference type="EC" id="2.7.13.3"/>
    </reaction>
</comment>
<dbReference type="InterPro" id="IPR004358">
    <property type="entry name" value="Sig_transdc_His_kin-like_C"/>
</dbReference>
<dbReference type="CDD" id="cd00082">
    <property type="entry name" value="HisKA"/>
    <property type="match status" value="1"/>
</dbReference>
<evidence type="ECO:0000256" key="4">
    <source>
        <dbReference type="ARBA" id="ARBA00022679"/>
    </source>
</evidence>
<dbReference type="InterPro" id="IPR001610">
    <property type="entry name" value="PAC"/>
</dbReference>
<dbReference type="Gene3D" id="3.30.565.10">
    <property type="entry name" value="Histidine kinase-like ATPase, C-terminal domain"/>
    <property type="match status" value="1"/>
</dbReference>
<dbReference type="InterPro" id="IPR000700">
    <property type="entry name" value="PAS-assoc_C"/>
</dbReference>
<dbReference type="NCBIfam" id="TIGR00229">
    <property type="entry name" value="sensory_box"/>
    <property type="match status" value="3"/>
</dbReference>
<keyword evidence="3" id="KW-0597">Phosphoprotein</keyword>
<evidence type="ECO:0000256" key="7">
    <source>
        <dbReference type="SAM" id="MobiDB-lite"/>
    </source>
</evidence>
<dbReference type="InterPro" id="IPR000014">
    <property type="entry name" value="PAS"/>
</dbReference>
<feature type="region of interest" description="Disordered" evidence="7">
    <location>
        <begin position="1"/>
        <end position="25"/>
    </location>
</feature>
<dbReference type="Pfam" id="PF02518">
    <property type="entry name" value="HATPase_c"/>
    <property type="match status" value="1"/>
</dbReference>
<feature type="region of interest" description="Disordered" evidence="7">
    <location>
        <begin position="653"/>
        <end position="678"/>
    </location>
</feature>
<dbReference type="EC" id="2.7.13.3" evidence="2"/>
<evidence type="ECO:0000256" key="1">
    <source>
        <dbReference type="ARBA" id="ARBA00000085"/>
    </source>
</evidence>
<evidence type="ECO:0000259" key="10">
    <source>
        <dbReference type="PROSITE" id="PS50113"/>
    </source>
</evidence>
<feature type="compositionally biased region" description="Polar residues" evidence="7">
    <location>
        <begin position="666"/>
        <end position="678"/>
    </location>
</feature>
<dbReference type="PROSITE" id="PS50109">
    <property type="entry name" value="HIS_KIN"/>
    <property type="match status" value="1"/>
</dbReference>
<evidence type="ECO:0000256" key="6">
    <source>
        <dbReference type="SAM" id="Coils"/>
    </source>
</evidence>
<evidence type="ECO:0000256" key="5">
    <source>
        <dbReference type="ARBA" id="ARBA00022777"/>
    </source>
</evidence>
<evidence type="ECO:0000313" key="11">
    <source>
        <dbReference type="EMBL" id="QUV93916.1"/>
    </source>
</evidence>
<feature type="coiled-coil region" evidence="6">
    <location>
        <begin position="392"/>
        <end position="419"/>
    </location>
</feature>
<dbReference type="EMBL" id="CP072642">
    <property type="protein sequence ID" value="QUV93916.1"/>
    <property type="molecule type" value="Genomic_DNA"/>
</dbReference>
<dbReference type="SUPFAM" id="SSF55874">
    <property type="entry name" value="ATPase domain of HSP90 chaperone/DNA topoisomerase II/histidine kinase"/>
    <property type="match status" value="1"/>
</dbReference>
<dbReference type="PROSITE" id="PS50113">
    <property type="entry name" value="PAC"/>
    <property type="match status" value="1"/>
</dbReference>
<dbReference type="InterPro" id="IPR035965">
    <property type="entry name" value="PAS-like_dom_sf"/>
</dbReference>
<keyword evidence="6" id="KW-0175">Coiled coil</keyword>
<dbReference type="Gene3D" id="3.30.450.20">
    <property type="entry name" value="PAS domain"/>
    <property type="match status" value="3"/>
</dbReference>
<dbReference type="Pfam" id="PF00512">
    <property type="entry name" value="HisKA"/>
    <property type="match status" value="1"/>
</dbReference>
<dbReference type="CDD" id="cd00130">
    <property type="entry name" value="PAS"/>
    <property type="match status" value="3"/>
</dbReference>
<dbReference type="SMART" id="SM00091">
    <property type="entry name" value="PAS"/>
    <property type="match status" value="3"/>
</dbReference>
<sequence length="678" mass="74810">MLLFQGVPVSQKNDTDDHQTTTHQGAALPADEAALLRQSLDHLGHVFWVATWPEKRLLYANQEFEKVWGISPEVATHEPDRLTAAVHPDDRAGWIAAHTNPNGSDTEYRLCRPDGRVRWLRESIFPIRDAAGRPVRLVGLAKDITAYKRLGDAVRESEERFRKFFDLNPSPSCIFSARTGKVVEINTAFEELTGYARREVLGQSLGKLNLWLDPTLPALVLHALRQKAVPQAFDTTIQTRTGQMRDVTVAANLVTIGGRPCVVAVATDLTEFNDLRRQLTESEARFRSLVENAPDILICTTLDGEVTYLNHADLGCQESILLGQNLLDYATDANAIRAAMREVMTTGQAASFEAQFHFTAEHQRWCAGRVAPIRCGENITELLFRLRDIEARKAAELELQKLYAEIAEANTKLRELDRLKARFAAMLVHDLRSPLGCVYSALELFETIGKTDDDTRHLIGVARNSLERALNLLNEVQEVYRSEETGITLNRTPFDVTDLLREVVDGIRPEADRKNITLKYELPEAGQLPSLLADRSKLLRVISNLLTNAVKFTSKGGVVMLNTAVVNGMGVNIGRDFIEISVTDTGIGIPPEDLPYVFDVYRQSRNNRSGVGVGLGLSIVKSIVAAHGGDVRVESQPGVGTSFTVSLPISAVDETPEALPPDRDQTPSPTAAGTGLTN</sequence>
<dbReference type="PRINTS" id="PR00344">
    <property type="entry name" value="BCTRLSENSOR"/>
</dbReference>
<reference evidence="11 12" key="1">
    <citation type="submission" date="2021-03" db="EMBL/GenBank/DDBJ databases">
        <title>Genomic and phenotypic characterization of Chloracidobacterium isolates provides evidence for multiple species.</title>
        <authorList>
            <person name="Saini M.K."/>
            <person name="Costas A.M.G."/>
            <person name="Tank M."/>
            <person name="Bryant D.A."/>
        </authorList>
    </citation>
    <scope>NUCLEOTIDE SEQUENCE [LARGE SCALE GENOMIC DNA]</scope>
    <source>
        <strain evidence="11 12">N</strain>
    </source>
</reference>
<evidence type="ECO:0000256" key="3">
    <source>
        <dbReference type="ARBA" id="ARBA00022553"/>
    </source>
</evidence>
<keyword evidence="5" id="KW-0418">Kinase</keyword>
<dbReference type="InterPro" id="IPR013656">
    <property type="entry name" value="PAS_4"/>
</dbReference>
<feature type="domain" description="Histidine kinase" evidence="8">
    <location>
        <begin position="426"/>
        <end position="651"/>
    </location>
</feature>
<evidence type="ECO:0000259" key="9">
    <source>
        <dbReference type="PROSITE" id="PS50112"/>
    </source>
</evidence>
<dbReference type="Pfam" id="PF00989">
    <property type="entry name" value="PAS"/>
    <property type="match status" value="1"/>
</dbReference>
<evidence type="ECO:0000259" key="8">
    <source>
        <dbReference type="PROSITE" id="PS50109"/>
    </source>
</evidence>
<feature type="domain" description="PAC" evidence="10">
    <location>
        <begin position="104"/>
        <end position="156"/>
    </location>
</feature>
<dbReference type="RefSeq" id="WP_211422248.1">
    <property type="nucleotide sequence ID" value="NZ_CP072642.1"/>
</dbReference>
<dbReference type="PANTHER" id="PTHR43304:SF1">
    <property type="entry name" value="PAC DOMAIN-CONTAINING PROTEIN"/>
    <property type="match status" value="1"/>
</dbReference>
<evidence type="ECO:0000313" key="12">
    <source>
        <dbReference type="Proteomes" id="UP000677668"/>
    </source>
</evidence>
<keyword evidence="4" id="KW-0808">Transferase</keyword>
<proteinExistence type="predicted"/>
<dbReference type="SUPFAM" id="SSF47384">
    <property type="entry name" value="Homodimeric domain of signal transducing histidine kinase"/>
    <property type="match status" value="1"/>
</dbReference>
<dbReference type="Pfam" id="PF08447">
    <property type="entry name" value="PAS_3"/>
    <property type="match status" value="1"/>
</dbReference>